<name>A0AAD9R2X6_ACRCE</name>
<keyword evidence="4" id="KW-1185">Reference proteome</keyword>
<feature type="domain" description="PH" evidence="2">
    <location>
        <begin position="8"/>
        <end position="104"/>
    </location>
</feature>
<dbReference type="GO" id="GO:0051015">
    <property type="term" value="F:actin filament binding"/>
    <property type="evidence" value="ECO:0007669"/>
    <property type="project" value="TreeGrafter"/>
</dbReference>
<evidence type="ECO:0000259" key="2">
    <source>
        <dbReference type="PROSITE" id="PS50003"/>
    </source>
</evidence>
<dbReference type="PANTHER" id="PTHR17271">
    <property type="entry name" value="PLECKSTRIN HOMOLOGY PH DOMAIN-CONTAINING PROTEIN"/>
    <property type="match status" value="1"/>
</dbReference>
<feature type="region of interest" description="Disordered" evidence="1">
    <location>
        <begin position="232"/>
        <end position="270"/>
    </location>
</feature>
<feature type="compositionally biased region" description="Basic and acidic residues" evidence="1">
    <location>
        <begin position="232"/>
        <end position="241"/>
    </location>
</feature>
<proteinExistence type="predicted"/>
<comment type="caution">
    <text evidence="3">The sequence shown here is derived from an EMBL/GenBank/DDBJ whole genome shotgun (WGS) entry which is preliminary data.</text>
</comment>
<reference evidence="3" key="2">
    <citation type="journal article" date="2023" name="Science">
        <title>Genomic signatures of disease resistance in endangered staghorn corals.</title>
        <authorList>
            <person name="Vollmer S.V."/>
            <person name="Selwyn J.D."/>
            <person name="Despard B.A."/>
            <person name="Roesel C.L."/>
        </authorList>
    </citation>
    <scope>NUCLEOTIDE SEQUENCE</scope>
    <source>
        <strain evidence="3">K2</strain>
    </source>
</reference>
<dbReference type="InterPro" id="IPR052223">
    <property type="entry name" value="Actin_Cytoskeleton_Reg"/>
</dbReference>
<evidence type="ECO:0000313" key="3">
    <source>
        <dbReference type="EMBL" id="KAK2572081.1"/>
    </source>
</evidence>
<feature type="region of interest" description="Disordered" evidence="1">
    <location>
        <begin position="127"/>
        <end position="153"/>
    </location>
</feature>
<sequence length="382" mass="42609">MSNSSDSRLYFEGVLDKAGKRFFEGFRKRWFTLDGQYLTYYKAPEKTEENYLGTIDFSQVKAVNPSKVTNNGFQITTKSRTYTFSAPSSDLQTEWISLLRQAMQLESFVRCNSRLSAQDSIDSQYEEIPNAGRGSCGSQSEKSFDEDDKDDLYSGIDDHITLKSTSEYSQVGAVTMPMSERSKNGGETEYELVGSRPSFKSAPPTYEMVKAATQDTLENAGGLYDLVAAPPKVERKRKDTGPTKQNITTGRSQTDDNENPEEDITPLYCTVPKGVRKQNNSFRGLSMISEGEQDEEDEEQPSPALEEEFPALPPRKCSGEALAIYEIKRFLEESAKGEGENETCDEGKEANNNTGNLTQNGTGSAFQQLKAFLQQLDSTEEE</sequence>
<dbReference type="SMART" id="SM00233">
    <property type="entry name" value="PH"/>
    <property type="match status" value="1"/>
</dbReference>
<dbReference type="GO" id="GO:0015629">
    <property type="term" value="C:actin cytoskeleton"/>
    <property type="evidence" value="ECO:0007669"/>
    <property type="project" value="TreeGrafter"/>
</dbReference>
<dbReference type="PANTHER" id="PTHR17271:SF1">
    <property type="entry name" value="PROTEIN OUTSPREAD"/>
    <property type="match status" value="1"/>
</dbReference>
<feature type="region of interest" description="Disordered" evidence="1">
    <location>
        <begin position="283"/>
        <end position="314"/>
    </location>
</feature>
<evidence type="ECO:0000256" key="1">
    <source>
        <dbReference type="SAM" id="MobiDB-lite"/>
    </source>
</evidence>
<dbReference type="PROSITE" id="PS50003">
    <property type="entry name" value="PH_DOMAIN"/>
    <property type="match status" value="1"/>
</dbReference>
<dbReference type="InterPro" id="IPR011993">
    <property type="entry name" value="PH-like_dom_sf"/>
</dbReference>
<reference evidence="3" key="1">
    <citation type="journal article" date="2023" name="G3 (Bethesda)">
        <title>Whole genome assembly and annotation of the endangered Caribbean coral Acropora cervicornis.</title>
        <authorList>
            <person name="Selwyn J.D."/>
            <person name="Vollmer S.V."/>
        </authorList>
    </citation>
    <scope>NUCLEOTIDE SEQUENCE</scope>
    <source>
        <strain evidence="3">K2</strain>
    </source>
</reference>
<organism evidence="3 4">
    <name type="scientific">Acropora cervicornis</name>
    <name type="common">Staghorn coral</name>
    <dbReference type="NCBI Taxonomy" id="6130"/>
    <lineage>
        <taxon>Eukaryota</taxon>
        <taxon>Metazoa</taxon>
        <taxon>Cnidaria</taxon>
        <taxon>Anthozoa</taxon>
        <taxon>Hexacorallia</taxon>
        <taxon>Scleractinia</taxon>
        <taxon>Astrocoeniina</taxon>
        <taxon>Acroporidae</taxon>
        <taxon>Acropora</taxon>
    </lineage>
</organism>
<protein>
    <submittedName>
        <fullName evidence="3">Arf-GAP with dual PH domain-containing protein 1</fullName>
    </submittedName>
</protein>
<dbReference type="Proteomes" id="UP001249851">
    <property type="component" value="Unassembled WGS sequence"/>
</dbReference>
<feature type="region of interest" description="Disordered" evidence="1">
    <location>
        <begin position="334"/>
        <end position="362"/>
    </location>
</feature>
<feature type="compositionally biased region" description="Acidic residues" evidence="1">
    <location>
        <begin position="255"/>
        <end position="264"/>
    </location>
</feature>
<dbReference type="AlphaFoldDB" id="A0AAD9R2X6"/>
<feature type="compositionally biased region" description="Low complexity" evidence="1">
    <location>
        <begin position="351"/>
        <end position="362"/>
    </location>
</feature>
<accession>A0AAD9R2X6</accession>
<evidence type="ECO:0000313" key="4">
    <source>
        <dbReference type="Proteomes" id="UP001249851"/>
    </source>
</evidence>
<dbReference type="InterPro" id="IPR001849">
    <property type="entry name" value="PH_domain"/>
</dbReference>
<dbReference type="Pfam" id="PF00169">
    <property type="entry name" value="PH"/>
    <property type="match status" value="1"/>
</dbReference>
<dbReference type="Gene3D" id="2.30.29.30">
    <property type="entry name" value="Pleckstrin-homology domain (PH domain)/Phosphotyrosine-binding domain (PTB)"/>
    <property type="match status" value="1"/>
</dbReference>
<dbReference type="SUPFAM" id="SSF50729">
    <property type="entry name" value="PH domain-like"/>
    <property type="match status" value="1"/>
</dbReference>
<dbReference type="EMBL" id="JARQWQ010000005">
    <property type="protein sequence ID" value="KAK2572081.1"/>
    <property type="molecule type" value="Genomic_DNA"/>
</dbReference>
<feature type="compositionally biased region" description="Basic and acidic residues" evidence="1">
    <location>
        <begin position="334"/>
        <end position="349"/>
    </location>
</feature>
<feature type="compositionally biased region" description="Polar residues" evidence="1">
    <location>
        <begin position="242"/>
        <end position="252"/>
    </location>
</feature>
<gene>
    <name evidence="3" type="ORF">P5673_003527</name>
</gene>
<feature type="compositionally biased region" description="Acidic residues" evidence="1">
    <location>
        <begin position="291"/>
        <end position="309"/>
    </location>
</feature>